<keyword evidence="1" id="KW-0732">Signal</keyword>
<sequence length="145" mass="14600">MKKLLLAALALPLSACTMLAAPMNYALSKQPAGAALMSSGTVSVKKDMAMVMTTASVSGLKPGTYYVAHYHTQGTASTSPCDSGGAPIMSSKLVGMTDGMGMLKLSGSVAMSDVMNATYFNIHTAADASGTPADAGVSCTPVALK</sequence>
<feature type="signal peptide" evidence="1">
    <location>
        <begin position="1"/>
        <end position="20"/>
    </location>
</feature>
<evidence type="ECO:0000313" key="3">
    <source>
        <dbReference type="Proteomes" id="UP001595979"/>
    </source>
</evidence>
<dbReference type="Proteomes" id="UP001595979">
    <property type="component" value="Unassembled WGS sequence"/>
</dbReference>
<feature type="chain" id="PRO_5046046347" evidence="1">
    <location>
        <begin position="21"/>
        <end position="145"/>
    </location>
</feature>
<evidence type="ECO:0000256" key="1">
    <source>
        <dbReference type="SAM" id="SignalP"/>
    </source>
</evidence>
<organism evidence="2 3">
    <name type="scientific">Deinococcus petrolearius</name>
    <dbReference type="NCBI Taxonomy" id="1751295"/>
    <lineage>
        <taxon>Bacteria</taxon>
        <taxon>Thermotogati</taxon>
        <taxon>Deinococcota</taxon>
        <taxon>Deinococci</taxon>
        <taxon>Deinococcales</taxon>
        <taxon>Deinococcaceae</taxon>
        <taxon>Deinococcus</taxon>
    </lineage>
</organism>
<proteinExistence type="predicted"/>
<dbReference type="RefSeq" id="WP_380045973.1">
    <property type="nucleotide sequence ID" value="NZ_JBHSOH010000003.1"/>
</dbReference>
<accession>A0ABW1DES5</accession>
<gene>
    <name evidence="2" type="ORF">ACFPQ6_02290</name>
</gene>
<name>A0ABW1DES5_9DEIO</name>
<keyword evidence="3" id="KW-1185">Reference proteome</keyword>
<dbReference type="EMBL" id="JBHSOH010000003">
    <property type="protein sequence ID" value="MFC5847126.1"/>
    <property type="molecule type" value="Genomic_DNA"/>
</dbReference>
<reference evidence="3" key="1">
    <citation type="journal article" date="2019" name="Int. J. Syst. Evol. Microbiol.">
        <title>The Global Catalogue of Microorganisms (GCM) 10K type strain sequencing project: providing services to taxonomists for standard genome sequencing and annotation.</title>
        <authorList>
            <consortium name="The Broad Institute Genomics Platform"/>
            <consortium name="The Broad Institute Genome Sequencing Center for Infectious Disease"/>
            <person name="Wu L."/>
            <person name="Ma J."/>
        </authorList>
    </citation>
    <scope>NUCLEOTIDE SEQUENCE [LARGE SCALE GENOMIC DNA]</scope>
    <source>
        <strain evidence="3">CGMCC 1.15053</strain>
    </source>
</reference>
<comment type="caution">
    <text evidence="2">The sequence shown here is derived from an EMBL/GenBank/DDBJ whole genome shotgun (WGS) entry which is preliminary data.</text>
</comment>
<evidence type="ECO:0000313" key="2">
    <source>
        <dbReference type="EMBL" id="MFC5847126.1"/>
    </source>
</evidence>
<protein>
    <submittedName>
        <fullName evidence="2">Superoxide dismutase</fullName>
    </submittedName>
</protein>